<accession>A0ABY0P559</accession>
<evidence type="ECO:0000313" key="2">
    <source>
        <dbReference type="EMBL" id="SDK46267.1"/>
    </source>
</evidence>
<dbReference type="EMBL" id="LT629693">
    <property type="protein sequence ID" value="SDH37957.1"/>
    <property type="molecule type" value="Genomic_DNA"/>
</dbReference>
<dbReference type="EMBL" id="LT629693">
    <property type="protein sequence ID" value="SDK46267.1"/>
    <property type="molecule type" value="Genomic_DNA"/>
</dbReference>
<organism evidence="1 3">
    <name type="scientific">Bradyrhizobium ottawaense</name>
    <dbReference type="NCBI Taxonomy" id="931866"/>
    <lineage>
        <taxon>Bacteria</taxon>
        <taxon>Pseudomonadati</taxon>
        <taxon>Pseudomonadota</taxon>
        <taxon>Alphaproteobacteria</taxon>
        <taxon>Hyphomicrobiales</taxon>
        <taxon>Nitrobacteraceae</taxon>
        <taxon>Bradyrhizobium</taxon>
    </lineage>
</organism>
<evidence type="ECO:0000313" key="1">
    <source>
        <dbReference type="EMBL" id="SDH37957.1"/>
    </source>
</evidence>
<dbReference type="RefSeq" id="WP_091976298.1">
    <property type="nucleotide sequence ID" value="NZ_LT629693.1"/>
</dbReference>
<dbReference type="Proteomes" id="UP000198803">
    <property type="component" value="Chromosome I"/>
</dbReference>
<proteinExistence type="predicted"/>
<name>A0ABY0P559_9BRAD</name>
<protein>
    <submittedName>
        <fullName evidence="1">Uncharacterized protein</fullName>
    </submittedName>
</protein>
<keyword evidence="3" id="KW-1185">Reference proteome</keyword>
<sequence length="168" mass="18779">MSDKHNTDQELLSFISEARRFLKFVSSPEWAASAENTDAEHIADLTMTLALSRESKSLPEKTVMHQVRCSETGLVLAIAGNTPAAAARARFLTGMIAAMPRLFEGIEAFMVRDVFMQDRVRELLESNNDKLNENRAQRAVIRQLQAQVDHLLKTIPAEPETINVEKAS</sequence>
<evidence type="ECO:0000313" key="3">
    <source>
        <dbReference type="Proteomes" id="UP000198803"/>
    </source>
</evidence>
<reference evidence="1 3" key="1">
    <citation type="submission" date="2016-10" db="EMBL/GenBank/DDBJ databases">
        <authorList>
            <person name="Varghese N."/>
            <person name="Submissions S."/>
        </authorList>
    </citation>
    <scope>NUCLEOTIDE SEQUENCE [LARGE SCALE GENOMIC DNA]</scope>
    <source>
        <strain evidence="1 3">GAS524</strain>
    </source>
</reference>
<gene>
    <name evidence="1" type="ORF">SAMN05444163_0014</name>
    <name evidence="2" type="ORF">SAMN05444163_8173</name>
</gene>